<dbReference type="AlphaFoldDB" id="X6N492"/>
<evidence type="ECO:0000256" key="1">
    <source>
        <dbReference type="SAM" id="Phobius"/>
    </source>
</evidence>
<name>X6N492_RETFI</name>
<reference evidence="3 4" key="1">
    <citation type="journal article" date="2013" name="Curr. Biol.">
        <title>The Genome of the Foraminiferan Reticulomyxa filosa.</title>
        <authorList>
            <person name="Glockner G."/>
            <person name="Hulsmann N."/>
            <person name="Schleicher M."/>
            <person name="Noegel A.A."/>
            <person name="Eichinger L."/>
            <person name="Gallinger C."/>
            <person name="Pawlowski J."/>
            <person name="Sierra R."/>
            <person name="Euteneuer U."/>
            <person name="Pillet L."/>
            <person name="Moustafa A."/>
            <person name="Platzer M."/>
            <person name="Groth M."/>
            <person name="Szafranski K."/>
            <person name="Schliwa M."/>
        </authorList>
    </citation>
    <scope>NUCLEOTIDE SEQUENCE [LARGE SCALE GENOMIC DNA]</scope>
</reference>
<dbReference type="InterPro" id="IPR003137">
    <property type="entry name" value="PA_domain"/>
</dbReference>
<dbReference type="InterPro" id="IPR046450">
    <property type="entry name" value="PA_dom_sf"/>
</dbReference>
<evidence type="ECO:0000313" key="4">
    <source>
        <dbReference type="Proteomes" id="UP000023152"/>
    </source>
</evidence>
<gene>
    <name evidence="3" type="ORF">RFI_16095</name>
</gene>
<dbReference type="Gene3D" id="3.50.30.30">
    <property type="match status" value="1"/>
</dbReference>
<feature type="transmembrane region" description="Helical" evidence="1">
    <location>
        <begin position="126"/>
        <end position="144"/>
    </location>
</feature>
<keyword evidence="1" id="KW-0812">Transmembrane</keyword>
<feature type="transmembrane region" description="Helical" evidence="1">
    <location>
        <begin position="35"/>
        <end position="58"/>
    </location>
</feature>
<keyword evidence="1" id="KW-0472">Membrane</keyword>
<dbReference type="SUPFAM" id="SSF52025">
    <property type="entry name" value="PA domain"/>
    <property type="match status" value="1"/>
</dbReference>
<dbReference type="Pfam" id="PF02225">
    <property type="entry name" value="PA"/>
    <property type="match status" value="1"/>
</dbReference>
<dbReference type="EMBL" id="ASPP01011930">
    <property type="protein sequence ID" value="ETO21105.1"/>
    <property type="molecule type" value="Genomic_DNA"/>
</dbReference>
<dbReference type="Proteomes" id="UP000023152">
    <property type="component" value="Unassembled WGS sequence"/>
</dbReference>
<evidence type="ECO:0000259" key="2">
    <source>
        <dbReference type="Pfam" id="PF02225"/>
    </source>
</evidence>
<sequence length="267" mass="29299">MSSYNEIGADFADEEKIEKKYDPESSNDTTKRRNYLTGVVATVGLILIGVIIAVAVTINSGSSHHHSGNNPKDYETILLDSMNTTNIANDFSVLCSSPHLAGSARNDYLASYVNASFAEWGLETQINVLFFFFFFFFFLSYAILSFEYHNSSVELLNKTTMKPVYSAVLAEPIVSGIPSTNTSYRTQAWFGYAPKGDVKGDLVYVNYGSKSDFDALVAANVNLTGKIGIARYGANFRGLKVWNAQNYGLIGLIVYSDPINDGFVNGP</sequence>
<dbReference type="GO" id="GO:0004180">
    <property type="term" value="F:carboxypeptidase activity"/>
    <property type="evidence" value="ECO:0007669"/>
    <property type="project" value="TreeGrafter"/>
</dbReference>
<organism evidence="3 4">
    <name type="scientific">Reticulomyxa filosa</name>
    <dbReference type="NCBI Taxonomy" id="46433"/>
    <lineage>
        <taxon>Eukaryota</taxon>
        <taxon>Sar</taxon>
        <taxon>Rhizaria</taxon>
        <taxon>Retaria</taxon>
        <taxon>Foraminifera</taxon>
        <taxon>Monothalamids</taxon>
        <taxon>Reticulomyxidae</taxon>
        <taxon>Reticulomyxa</taxon>
    </lineage>
</organism>
<proteinExistence type="predicted"/>
<protein>
    <recommendedName>
        <fullName evidence="2">PA domain-containing protein</fullName>
    </recommendedName>
</protein>
<feature type="non-terminal residue" evidence="3">
    <location>
        <position position="267"/>
    </location>
</feature>
<dbReference type="InterPro" id="IPR039373">
    <property type="entry name" value="Peptidase_M28B"/>
</dbReference>
<accession>X6N492</accession>
<dbReference type="PANTHER" id="PTHR10404:SF46">
    <property type="entry name" value="VACUOLAR PROTEIN SORTING-ASSOCIATED PROTEIN 70"/>
    <property type="match status" value="1"/>
</dbReference>
<evidence type="ECO:0000313" key="3">
    <source>
        <dbReference type="EMBL" id="ETO21105.1"/>
    </source>
</evidence>
<comment type="caution">
    <text evidence="3">The sequence shown here is derived from an EMBL/GenBank/DDBJ whole genome shotgun (WGS) entry which is preliminary data.</text>
</comment>
<dbReference type="OrthoDB" id="125396at2759"/>
<keyword evidence="4" id="KW-1185">Reference proteome</keyword>
<keyword evidence="1" id="KW-1133">Transmembrane helix</keyword>
<feature type="domain" description="PA" evidence="2">
    <location>
        <begin position="198"/>
        <end position="258"/>
    </location>
</feature>
<dbReference type="PANTHER" id="PTHR10404">
    <property type="entry name" value="N-ACETYLATED-ALPHA-LINKED ACIDIC DIPEPTIDASE"/>
    <property type="match status" value="1"/>
</dbReference>